<evidence type="ECO:0000313" key="3">
    <source>
        <dbReference type="Proteomes" id="UP000053664"/>
    </source>
</evidence>
<dbReference type="GeneID" id="19319500"/>
<dbReference type="RefSeq" id="XP_007881130.1">
    <property type="nucleotide sequence ID" value="XM_007882939.1"/>
</dbReference>
<organism evidence="2 3">
    <name type="scientific">Pseudozyma flocculosa PF-1</name>
    <dbReference type="NCBI Taxonomy" id="1277687"/>
    <lineage>
        <taxon>Eukaryota</taxon>
        <taxon>Fungi</taxon>
        <taxon>Dikarya</taxon>
        <taxon>Basidiomycota</taxon>
        <taxon>Ustilaginomycotina</taxon>
        <taxon>Ustilaginomycetes</taxon>
        <taxon>Ustilaginales</taxon>
        <taxon>Ustilaginaceae</taxon>
        <taxon>Pseudozyma</taxon>
    </lineage>
</organism>
<dbReference type="Proteomes" id="UP000053664">
    <property type="component" value="Unassembled WGS sequence"/>
</dbReference>
<sequence length="174" mass="20030">MAQQSKEEGRRLEQAYRDVLRKDKEEKEKRARKKGAKKKAKGGNARDFDTRHLGVWHTTGDRDLTFTAETLSHMDNTIPLLKWIKKHTELFCCKLKTIHQAYQEAFKTRKIGMDWVASIHETKDETPSILYNFGTPAFHVLPAYKVNVKMQPLDVVISLMSRSGSCLLDHCITA</sequence>
<evidence type="ECO:0000313" key="2">
    <source>
        <dbReference type="EMBL" id="EPQ27126.1"/>
    </source>
</evidence>
<protein>
    <submittedName>
        <fullName evidence="2">Uncharacterized protein</fullName>
    </submittedName>
</protein>
<dbReference type="EMBL" id="KE361641">
    <property type="protein sequence ID" value="EPQ27126.1"/>
    <property type="molecule type" value="Genomic_DNA"/>
</dbReference>
<dbReference type="HOGENOM" id="CLU_1540743_0_0_1"/>
<feature type="compositionally biased region" description="Basic and acidic residues" evidence="1">
    <location>
        <begin position="1"/>
        <end position="29"/>
    </location>
</feature>
<dbReference type="AlphaFoldDB" id="A0A061H955"/>
<dbReference type="KEGG" id="pfp:PFL1_05407"/>
<reference evidence="2 3" key="1">
    <citation type="journal article" date="2013" name="Plant Cell">
        <title>The transition from a phytopathogenic smut ancestor to an anamorphic biocontrol agent deciphered by comparative whole-genome analysis.</title>
        <authorList>
            <person name="Lefebvre F."/>
            <person name="Joly D.L."/>
            <person name="Labbe C."/>
            <person name="Teichmann B."/>
            <person name="Linning R."/>
            <person name="Belzile F."/>
            <person name="Bakkeren G."/>
            <person name="Belanger R.R."/>
        </authorList>
    </citation>
    <scope>NUCLEOTIDE SEQUENCE [LARGE SCALE GENOMIC DNA]</scope>
    <source>
        <strain evidence="2 3">PF-1</strain>
    </source>
</reference>
<feature type="compositionally biased region" description="Basic residues" evidence="1">
    <location>
        <begin position="30"/>
        <end position="41"/>
    </location>
</feature>
<proteinExistence type="predicted"/>
<evidence type="ECO:0000256" key="1">
    <source>
        <dbReference type="SAM" id="MobiDB-lite"/>
    </source>
</evidence>
<accession>A0A061H955</accession>
<gene>
    <name evidence="2" type="ORF">PFL1_05407</name>
</gene>
<name>A0A061H955_9BASI</name>
<feature type="region of interest" description="Disordered" evidence="1">
    <location>
        <begin position="1"/>
        <end position="46"/>
    </location>
</feature>